<protein>
    <recommendedName>
        <fullName evidence="4">AT-hook motif nuclear-localized protein</fullName>
    </recommendedName>
</protein>
<feature type="region of interest" description="Disordered" evidence="5">
    <location>
        <begin position="99"/>
        <end position="165"/>
    </location>
</feature>
<keyword evidence="8" id="KW-1185">Reference proteome</keyword>
<comment type="domain">
    <text evidence="4">The PPC domain mediates interactions between AHL proteins.</text>
</comment>
<evidence type="ECO:0000256" key="3">
    <source>
        <dbReference type="ARBA" id="ARBA00023242"/>
    </source>
</evidence>
<dbReference type="GO" id="GO:0003680">
    <property type="term" value="F:minor groove of adenine-thymine-rich DNA binding"/>
    <property type="evidence" value="ECO:0007669"/>
    <property type="project" value="UniProtKB-UniRule"/>
</dbReference>
<dbReference type="OMA" id="MAWTSSH"/>
<keyword evidence="4" id="KW-0805">Transcription regulation</keyword>
<comment type="subcellular location">
    <subcellularLocation>
        <location evidence="2 4">Nucleus</location>
    </subcellularLocation>
</comment>
<dbReference type="FunFam" id="3.30.1330.80:FF:000003">
    <property type="entry name" value="AT-hook motif nuclear-localized protein 1-like"/>
    <property type="match status" value="1"/>
</dbReference>
<keyword evidence="4" id="KW-0238">DNA-binding</keyword>
<name>A0AA38G775_TAXCH</name>
<dbReference type="Pfam" id="PF03479">
    <property type="entry name" value="PCC"/>
    <property type="match status" value="1"/>
</dbReference>
<dbReference type="Proteomes" id="UP000824469">
    <property type="component" value="Unassembled WGS sequence"/>
</dbReference>
<dbReference type="AlphaFoldDB" id="A0AA38G775"/>
<accession>A0AA38G775</accession>
<evidence type="ECO:0000256" key="4">
    <source>
        <dbReference type="RuleBase" id="RU367031"/>
    </source>
</evidence>
<comment type="function">
    <text evidence="1 4">Transcription factor that specifically binds AT-rich DNA sequences related to the nuclear matrix attachment regions (MARs).</text>
</comment>
<comment type="caution">
    <text evidence="7">The sequence shown here is derived from an EMBL/GenBank/DDBJ whole genome shotgun (WGS) entry which is preliminary data.</text>
</comment>
<sequence length="399" mass="40044">MEGRESMGMPSSGQSSSSVPTGPSSLHAPSAVRVPPNANATNINVNSNNGNSNNVANNNVNSSNANPNLNSPATPVAVPVSGSATATLMSQINMNRAPGMVMSIGMGGGSDSSGKKKRGRPRKYGPDGSMALALSPLASSSPGGGYSSPLQKRGRGRPPGSGKKQRLAALGEWVVGSAGIGFTPHVITIAAGEDVASKIMSFSQQGPRAVCILSANGAISNVTLRQPATSGGTLTYEGRFEILSLSGSFLLTENGGARSRTGGLSVSLASPDGRVIGGGVAGMLMAASPVQVVVGSFISNGQKDHAKPANPEPSIGLAHTVASGVPTAAIPISRSSMNESYGGPGSPPFNQNAGGSATNNASQQATHNMTSFQSMAWTSSHSMGEARHNTDINISLPGG</sequence>
<evidence type="ECO:0000256" key="1">
    <source>
        <dbReference type="ARBA" id="ARBA00003687"/>
    </source>
</evidence>
<evidence type="ECO:0000313" key="8">
    <source>
        <dbReference type="Proteomes" id="UP000824469"/>
    </source>
</evidence>
<proteinExistence type="predicted"/>
<dbReference type="PANTHER" id="PTHR31500">
    <property type="entry name" value="AT-HOOK MOTIF NUCLEAR-LOCALIZED PROTEIN 9"/>
    <property type="match status" value="1"/>
</dbReference>
<dbReference type="PROSITE" id="PS51742">
    <property type="entry name" value="PPC"/>
    <property type="match status" value="1"/>
</dbReference>
<feature type="region of interest" description="Disordered" evidence="5">
    <location>
        <begin position="1"/>
        <end position="76"/>
    </location>
</feature>
<keyword evidence="3 4" id="KW-0539">Nucleus</keyword>
<feature type="compositionally biased region" description="Low complexity" evidence="5">
    <location>
        <begin position="34"/>
        <end position="73"/>
    </location>
</feature>
<dbReference type="InterPro" id="IPR017956">
    <property type="entry name" value="AT_hook_DNA-bd_motif"/>
</dbReference>
<feature type="compositionally biased region" description="Polar residues" evidence="5">
    <location>
        <begin position="348"/>
        <end position="365"/>
    </location>
</feature>
<dbReference type="GO" id="GO:0005634">
    <property type="term" value="C:nucleus"/>
    <property type="evidence" value="ECO:0007669"/>
    <property type="project" value="UniProtKB-SubCell"/>
</dbReference>
<feature type="domain" description="PPC" evidence="6">
    <location>
        <begin position="178"/>
        <end position="323"/>
    </location>
</feature>
<reference evidence="7 8" key="1">
    <citation type="journal article" date="2021" name="Nat. Plants">
        <title>The Taxus genome provides insights into paclitaxel biosynthesis.</title>
        <authorList>
            <person name="Xiong X."/>
            <person name="Gou J."/>
            <person name="Liao Q."/>
            <person name="Li Y."/>
            <person name="Zhou Q."/>
            <person name="Bi G."/>
            <person name="Li C."/>
            <person name="Du R."/>
            <person name="Wang X."/>
            <person name="Sun T."/>
            <person name="Guo L."/>
            <person name="Liang H."/>
            <person name="Lu P."/>
            <person name="Wu Y."/>
            <person name="Zhang Z."/>
            <person name="Ro D.K."/>
            <person name="Shang Y."/>
            <person name="Huang S."/>
            <person name="Yan J."/>
        </authorList>
    </citation>
    <scope>NUCLEOTIDE SEQUENCE [LARGE SCALE GENOMIC DNA]</scope>
    <source>
        <strain evidence="7">Ta-2019</strain>
    </source>
</reference>
<feature type="region of interest" description="Disordered" evidence="5">
    <location>
        <begin position="378"/>
        <end position="399"/>
    </location>
</feature>
<evidence type="ECO:0000256" key="5">
    <source>
        <dbReference type="SAM" id="MobiDB-lite"/>
    </source>
</evidence>
<dbReference type="SMART" id="SM00384">
    <property type="entry name" value="AT_hook"/>
    <property type="match status" value="2"/>
</dbReference>
<dbReference type="EMBL" id="JAHRHJ020000004">
    <property type="protein sequence ID" value="KAH9317697.1"/>
    <property type="molecule type" value="Genomic_DNA"/>
</dbReference>
<feature type="compositionally biased region" description="Low complexity" evidence="5">
    <location>
        <begin position="126"/>
        <end position="151"/>
    </location>
</feature>
<dbReference type="PANTHER" id="PTHR31500:SF57">
    <property type="entry name" value="AT-HOOK MOTIF NUCLEAR-LOCALIZED PROTEIN 10"/>
    <property type="match status" value="1"/>
</dbReference>
<dbReference type="Gene3D" id="3.30.1330.80">
    <property type="entry name" value="Hypothetical protein, similar to alpha- acetolactate decarboxylase, domain 2"/>
    <property type="match status" value="1"/>
</dbReference>
<feature type="region of interest" description="Disordered" evidence="5">
    <location>
        <begin position="335"/>
        <end position="365"/>
    </location>
</feature>
<evidence type="ECO:0000256" key="2">
    <source>
        <dbReference type="ARBA" id="ARBA00004123"/>
    </source>
</evidence>
<dbReference type="SUPFAM" id="SSF117856">
    <property type="entry name" value="AF0104/ALDC/Ptd012-like"/>
    <property type="match status" value="1"/>
</dbReference>
<organism evidence="7 8">
    <name type="scientific">Taxus chinensis</name>
    <name type="common">Chinese yew</name>
    <name type="synonym">Taxus wallichiana var. chinensis</name>
    <dbReference type="NCBI Taxonomy" id="29808"/>
    <lineage>
        <taxon>Eukaryota</taxon>
        <taxon>Viridiplantae</taxon>
        <taxon>Streptophyta</taxon>
        <taxon>Embryophyta</taxon>
        <taxon>Tracheophyta</taxon>
        <taxon>Spermatophyta</taxon>
        <taxon>Pinopsida</taxon>
        <taxon>Pinidae</taxon>
        <taxon>Conifers II</taxon>
        <taxon>Cupressales</taxon>
        <taxon>Taxaceae</taxon>
        <taxon>Taxus</taxon>
    </lineage>
</organism>
<dbReference type="InterPro" id="IPR005175">
    <property type="entry name" value="PPC_dom"/>
</dbReference>
<evidence type="ECO:0000259" key="6">
    <source>
        <dbReference type="PROSITE" id="PS51742"/>
    </source>
</evidence>
<gene>
    <name evidence="7" type="ORF">KI387_019466</name>
</gene>
<keyword evidence="4" id="KW-0804">Transcription</keyword>
<feature type="non-terminal residue" evidence="7">
    <location>
        <position position="399"/>
    </location>
</feature>
<feature type="compositionally biased region" description="Low complexity" evidence="5">
    <location>
        <begin position="1"/>
        <end position="25"/>
    </location>
</feature>
<evidence type="ECO:0000313" key="7">
    <source>
        <dbReference type="EMBL" id="KAH9317697.1"/>
    </source>
</evidence>
<dbReference type="InterPro" id="IPR039605">
    <property type="entry name" value="AHL"/>
</dbReference>
<dbReference type="CDD" id="cd11378">
    <property type="entry name" value="DUF296"/>
    <property type="match status" value="1"/>
</dbReference>